<feature type="domain" description="Peptidase S9 prolyl oligopeptidase catalytic" evidence="6">
    <location>
        <begin position="502"/>
        <end position="719"/>
    </location>
</feature>
<gene>
    <name evidence="8" type="ORF">ET989_12285</name>
</gene>
<dbReference type="PANTHER" id="PTHR11757">
    <property type="entry name" value="PROTEASE FAMILY S9A OLIGOPEPTIDASE"/>
    <property type="match status" value="1"/>
</dbReference>
<proteinExistence type="inferred from homology"/>
<dbReference type="OrthoDB" id="9801421at2"/>
<dbReference type="SUPFAM" id="SSF53474">
    <property type="entry name" value="alpha/beta-Hydrolases"/>
    <property type="match status" value="1"/>
</dbReference>
<protein>
    <submittedName>
        <fullName evidence="8">S9 family peptidase</fullName>
    </submittedName>
</protein>
<dbReference type="Gene3D" id="3.40.50.1820">
    <property type="entry name" value="alpha/beta hydrolase"/>
    <property type="match status" value="1"/>
</dbReference>
<dbReference type="GO" id="GO:0006508">
    <property type="term" value="P:proteolysis"/>
    <property type="evidence" value="ECO:0007669"/>
    <property type="project" value="UniProtKB-KW"/>
</dbReference>
<keyword evidence="2" id="KW-0645">Protease</keyword>
<organism evidence="8 9">
    <name type="scientific">Propioniciclava sinopodophylli</name>
    <dbReference type="NCBI Taxonomy" id="1837344"/>
    <lineage>
        <taxon>Bacteria</taxon>
        <taxon>Bacillati</taxon>
        <taxon>Actinomycetota</taxon>
        <taxon>Actinomycetes</taxon>
        <taxon>Propionibacteriales</taxon>
        <taxon>Propionibacteriaceae</taxon>
        <taxon>Propioniciclava</taxon>
    </lineage>
</organism>
<keyword evidence="3" id="KW-0378">Hydrolase</keyword>
<dbReference type="EMBL" id="SDMQ01000014">
    <property type="protein sequence ID" value="TBT83077.1"/>
    <property type="molecule type" value="Genomic_DNA"/>
</dbReference>
<dbReference type="InterPro" id="IPR002470">
    <property type="entry name" value="Peptidase_S9A"/>
</dbReference>
<dbReference type="Pfam" id="PF02897">
    <property type="entry name" value="Peptidase_S9_N"/>
    <property type="match status" value="1"/>
</dbReference>
<evidence type="ECO:0000259" key="6">
    <source>
        <dbReference type="Pfam" id="PF00326"/>
    </source>
</evidence>
<dbReference type="GO" id="GO:0004252">
    <property type="term" value="F:serine-type endopeptidase activity"/>
    <property type="evidence" value="ECO:0007669"/>
    <property type="project" value="InterPro"/>
</dbReference>
<reference evidence="8 9" key="1">
    <citation type="submission" date="2019-01" db="EMBL/GenBank/DDBJ databases">
        <title>Lactibacter flavus gen. nov., sp. nov., a novel bacterium of the family Propionibacteriaceae isolated from raw milk and dairy products.</title>
        <authorList>
            <person name="Huptas C."/>
            <person name="Wenning M."/>
            <person name="Breitenwieser F."/>
            <person name="Doll E."/>
            <person name="Von Neubeck M."/>
            <person name="Busse H.-J."/>
            <person name="Scherer S."/>
        </authorList>
    </citation>
    <scope>NUCLEOTIDE SEQUENCE [LARGE SCALE GENOMIC DNA]</scope>
    <source>
        <strain evidence="8 9">KCTC 33808</strain>
    </source>
</reference>
<feature type="region of interest" description="Disordered" evidence="5">
    <location>
        <begin position="1"/>
        <end position="28"/>
    </location>
</feature>
<sequence length="722" mass="79381">MAGLRREATLAAVPDALQSPPDAPRRPFTRTVHGDAVDDPYHWMADKTDPELLEYLAAENAWTEQHTAHLEPLAEELYGDLKARTKQTDMSVPLHVTHTDGTSYWYYGRTTEGHDYGRSCRLPATSRDDIPDVSEPGPDEEVVLDVQALAEGHDYFSLGLANVSPDGRRLAYSVDTTGDERYDLFVVDLATGETIDGPVPGVGGGGTWAGPDWLFYTRVDAAWRPHEVWRHRVGTDPAADALVFSEPDDRFWVAVGSSRDHAWVFVEVASKTTTETRLLPSSDPTGEPTVVQPRRPGLEYSVELAPDALWILHNDDAPQFKLSRAPLATPGIEHWETVIEERPETRLLDVSVYASAVVIDHRTNGLAGISVLPRGEDGALGVLTELTFDEALYDVGAEEAPDFDTDRIRFGYESLVTPTSVWEYRLDTGARRLLKQTPVLDHPTHGAYDPTAYVSERLWATAEDGTRVPISLVRHRDTPTNGTAPGLLYGYGAYESATMPYFAMSRISLLDRGFVFAIAHVRGGGELGRPWYDGGKLLDKPNTFSDFVACGRVLVDEGRVAPDRLLAEGGSAGGLLIGAAVNLDPGLFRAVHAAVPFVDPLTTILNPDLPLTVMEWEEWGNPVEDPAVYACMKAYSPYENVRPTTYPAILATTSLNDTRVEVTEPAKWVARLRDMVTNGPDRPILLKTEMVAGHGGVSGRYKAWRERAFELAWLVDQAGANT</sequence>
<accession>A0A4Q9KC63</accession>
<dbReference type="Proteomes" id="UP000292373">
    <property type="component" value="Unassembled WGS sequence"/>
</dbReference>
<evidence type="ECO:0000313" key="9">
    <source>
        <dbReference type="Proteomes" id="UP000292373"/>
    </source>
</evidence>
<evidence type="ECO:0000256" key="3">
    <source>
        <dbReference type="ARBA" id="ARBA00022801"/>
    </source>
</evidence>
<feature type="domain" description="Peptidase S9A N-terminal" evidence="7">
    <location>
        <begin position="21"/>
        <end position="436"/>
    </location>
</feature>
<keyword evidence="9" id="KW-1185">Reference proteome</keyword>
<dbReference type="InterPro" id="IPR023302">
    <property type="entry name" value="Pept_S9A_N"/>
</dbReference>
<evidence type="ECO:0000256" key="1">
    <source>
        <dbReference type="ARBA" id="ARBA00005228"/>
    </source>
</evidence>
<dbReference type="Gene3D" id="2.130.10.120">
    <property type="entry name" value="Prolyl oligopeptidase, N-terminal domain"/>
    <property type="match status" value="1"/>
</dbReference>
<evidence type="ECO:0000313" key="8">
    <source>
        <dbReference type="EMBL" id="TBT83077.1"/>
    </source>
</evidence>
<evidence type="ECO:0000259" key="7">
    <source>
        <dbReference type="Pfam" id="PF02897"/>
    </source>
</evidence>
<dbReference type="InterPro" id="IPR051543">
    <property type="entry name" value="Serine_Peptidase_S9A"/>
</dbReference>
<dbReference type="PRINTS" id="PR00862">
    <property type="entry name" value="PROLIGOPTASE"/>
</dbReference>
<evidence type="ECO:0000256" key="2">
    <source>
        <dbReference type="ARBA" id="ARBA00022670"/>
    </source>
</evidence>
<comment type="caution">
    <text evidence="8">The sequence shown here is derived from an EMBL/GenBank/DDBJ whole genome shotgun (WGS) entry which is preliminary data.</text>
</comment>
<name>A0A4Q9KC63_9ACTN</name>
<dbReference type="InterPro" id="IPR029058">
    <property type="entry name" value="AB_hydrolase_fold"/>
</dbReference>
<dbReference type="AlphaFoldDB" id="A0A4Q9KC63"/>
<dbReference type="InterPro" id="IPR001375">
    <property type="entry name" value="Peptidase_S9_cat"/>
</dbReference>
<evidence type="ECO:0000256" key="4">
    <source>
        <dbReference type="ARBA" id="ARBA00022825"/>
    </source>
</evidence>
<keyword evidence="4" id="KW-0720">Serine protease</keyword>
<comment type="similarity">
    <text evidence="1">Belongs to the peptidase S9A family.</text>
</comment>
<dbReference type="Pfam" id="PF00326">
    <property type="entry name" value="Peptidase_S9"/>
    <property type="match status" value="1"/>
</dbReference>
<dbReference type="SUPFAM" id="SSF50993">
    <property type="entry name" value="Peptidase/esterase 'gauge' domain"/>
    <property type="match status" value="1"/>
</dbReference>
<evidence type="ECO:0000256" key="5">
    <source>
        <dbReference type="SAM" id="MobiDB-lite"/>
    </source>
</evidence>
<dbReference type="PANTHER" id="PTHR11757:SF19">
    <property type="entry name" value="PROLYL ENDOPEPTIDASE-LIKE"/>
    <property type="match status" value="1"/>
</dbReference>